<comment type="similarity">
    <text evidence="2 7">Belongs to the OS-9 family.</text>
</comment>
<feature type="compositionally biased region" description="Gly residues" evidence="8">
    <location>
        <begin position="620"/>
        <end position="636"/>
    </location>
</feature>
<evidence type="ECO:0000256" key="6">
    <source>
        <dbReference type="ARBA" id="ARBA00023157"/>
    </source>
</evidence>
<dbReference type="PANTHER" id="PTHR15414">
    <property type="entry name" value="OS-9-RELATED"/>
    <property type="match status" value="1"/>
</dbReference>
<dbReference type="InterPro" id="IPR009011">
    <property type="entry name" value="Man6P_isomerase_rcpt-bd_dom_sf"/>
</dbReference>
<dbReference type="GO" id="GO:0030968">
    <property type="term" value="P:endoplasmic reticulum unfolded protein response"/>
    <property type="evidence" value="ECO:0007669"/>
    <property type="project" value="UniProtKB-UniRule"/>
</dbReference>
<feature type="compositionally biased region" description="Basic and acidic residues" evidence="8">
    <location>
        <begin position="114"/>
        <end position="124"/>
    </location>
</feature>
<dbReference type="Pfam" id="PF07915">
    <property type="entry name" value="PRKCSH"/>
    <property type="match status" value="1"/>
</dbReference>
<dbReference type="Proteomes" id="UP000034182">
    <property type="component" value="Unassembled WGS sequence"/>
</dbReference>
<accession>A0A0G2E2L0</accession>
<feature type="domain" description="MRH" evidence="10">
    <location>
        <begin position="201"/>
        <end position="372"/>
    </location>
</feature>
<feature type="region of interest" description="Disordered" evidence="8">
    <location>
        <begin position="159"/>
        <end position="183"/>
    </location>
</feature>
<dbReference type="PROSITE" id="PS51914">
    <property type="entry name" value="MRH"/>
    <property type="match status" value="1"/>
</dbReference>
<evidence type="ECO:0000256" key="7">
    <source>
        <dbReference type="RuleBase" id="RU369099"/>
    </source>
</evidence>
<dbReference type="EMBL" id="LAQI01000161">
    <property type="protein sequence ID" value="KKY16969.1"/>
    <property type="molecule type" value="Genomic_DNA"/>
</dbReference>
<feature type="region of interest" description="Disordered" evidence="8">
    <location>
        <begin position="53"/>
        <end position="130"/>
    </location>
</feature>
<feature type="compositionally biased region" description="Acidic residues" evidence="8">
    <location>
        <begin position="573"/>
        <end position="585"/>
    </location>
</feature>
<evidence type="ECO:0000313" key="11">
    <source>
        <dbReference type="EMBL" id="KKY16969.1"/>
    </source>
</evidence>
<dbReference type="PANTHER" id="PTHR15414:SF0">
    <property type="entry name" value="ENDOPLASMIC RETICULUM LECTIN 1"/>
    <property type="match status" value="1"/>
</dbReference>
<keyword evidence="6" id="KW-1015">Disulfide bond</keyword>
<feature type="compositionally biased region" description="Polar residues" evidence="8">
    <location>
        <begin position="414"/>
        <end position="427"/>
    </location>
</feature>
<reference evidence="11 12" key="2">
    <citation type="submission" date="2015-05" db="EMBL/GenBank/DDBJ databases">
        <title>Distinctive expansion of gene families associated with plant cell wall degradation and secondary metabolism in the genomes of grapevine trunk pathogens.</title>
        <authorList>
            <person name="Lawrence D.P."/>
            <person name="Travadon R."/>
            <person name="Rolshausen P.E."/>
            <person name="Baumgartner K."/>
        </authorList>
    </citation>
    <scope>NUCLEOTIDE SEQUENCE [LARGE SCALE GENOMIC DNA]</scope>
    <source>
        <strain evidence="11">DS831</strain>
    </source>
</reference>
<feature type="compositionally biased region" description="Basic and acidic residues" evidence="8">
    <location>
        <begin position="289"/>
        <end position="303"/>
    </location>
</feature>
<comment type="function">
    <text evidence="7">Lectin involved in the quality control of the secretory pathway. As a member of the endoplasmic reticulum-associated degradation lumenal (ERAD-L) surveillance system, targets misfolded endoplasmic reticulum lumenal glycoproteins for degradation.</text>
</comment>
<dbReference type="GO" id="GO:0005789">
    <property type="term" value="C:endoplasmic reticulum membrane"/>
    <property type="evidence" value="ECO:0007669"/>
    <property type="project" value="UniProtKB-SubCell"/>
</dbReference>
<dbReference type="InterPro" id="IPR045149">
    <property type="entry name" value="OS-9-like"/>
</dbReference>
<feature type="region of interest" description="Disordered" evidence="8">
    <location>
        <begin position="570"/>
        <end position="659"/>
    </location>
</feature>
<evidence type="ECO:0000256" key="8">
    <source>
        <dbReference type="SAM" id="MobiDB-lite"/>
    </source>
</evidence>
<dbReference type="Gene3D" id="2.70.130.10">
    <property type="entry name" value="Mannose-6-phosphate receptor binding domain"/>
    <property type="match status" value="1"/>
</dbReference>
<dbReference type="GO" id="GO:0030970">
    <property type="term" value="P:retrograde protein transport, ER to cytosol"/>
    <property type="evidence" value="ECO:0007669"/>
    <property type="project" value="TreeGrafter"/>
</dbReference>
<reference evidence="11 12" key="1">
    <citation type="submission" date="2015-03" db="EMBL/GenBank/DDBJ databases">
        <authorList>
            <person name="Morales-Cruz A."/>
            <person name="Amrine K.C."/>
            <person name="Cantu D."/>
        </authorList>
    </citation>
    <scope>NUCLEOTIDE SEQUENCE [LARGE SCALE GENOMIC DNA]</scope>
    <source>
        <strain evidence="11">DS831</strain>
    </source>
</reference>
<feature type="chain" id="PRO_5002543193" description="Endoplasmic reticulum lectin" evidence="9">
    <location>
        <begin position="18"/>
        <end position="659"/>
    </location>
</feature>
<evidence type="ECO:0000256" key="9">
    <source>
        <dbReference type="SAM" id="SignalP"/>
    </source>
</evidence>
<gene>
    <name evidence="11" type="ORF">UCDDS831_g06702</name>
</gene>
<dbReference type="GO" id="GO:0005788">
    <property type="term" value="C:endoplasmic reticulum lumen"/>
    <property type="evidence" value="ECO:0007669"/>
    <property type="project" value="UniProtKB-UniRule"/>
</dbReference>
<evidence type="ECO:0000256" key="2">
    <source>
        <dbReference type="ARBA" id="ARBA00009918"/>
    </source>
</evidence>
<comment type="caution">
    <text evidence="11">The sequence shown here is derived from an EMBL/GenBank/DDBJ whole genome shotgun (WGS) entry which is preliminary data.</text>
</comment>
<protein>
    <recommendedName>
        <fullName evidence="7">Endoplasmic reticulum lectin</fullName>
    </recommendedName>
    <alternativeName>
        <fullName evidence="7">Protein OS-9</fullName>
    </alternativeName>
    <alternativeName>
        <fullName evidence="7">Protein OS-9 homolog</fullName>
    </alternativeName>
</protein>
<dbReference type="GO" id="GO:0030246">
    <property type="term" value="F:carbohydrate binding"/>
    <property type="evidence" value="ECO:0007669"/>
    <property type="project" value="UniProtKB-UniRule"/>
</dbReference>
<feature type="signal peptide" evidence="9">
    <location>
        <begin position="1"/>
        <end position="17"/>
    </location>
</feature>
<dbReference type="InterPro" id="IPR012913">
    <property type="entry name" value="OS9-like_dom"/>
</dbReference>
<dbReference type="AlphaFoldDB" id="A0A0G2E2L0"/>
<feature type="region of interest" description="Disordered" evidence="8">
    <location>
        <begin position="250"/>
        <end position="303"/>
    </location>
</feature>
<feature type="compositionally biased region" description="Acidic residues" evidence="8">
    <location>
        <begin position="274"/>
        <end position="283"/>
    </location>
</feature>
<keyword evidence="4 7" id="KW-0430">Lectin</keyword>
<name>A0A0G2E2L0_9PEZI</name>
<organism evidence="11 12">
    <name type="scientific">Diplodia seriata</name>
    <dbReference type="NCBI Taxonomy" id="420778"/>
    <lineage>
        <taxon>Eukaryota</taxon>
        <taxon>Fungi</taxon>
        <taxon>Dikarya</taxon>
        <taxon>Ascomycota</taxon>
        <taxon>Pezizomycotina</taxon>
        <taxon>Dothideomycetes</taxon>
        <taxon>Dothideomycetes incertae sedis</taxon>
        <taxon>Botryosphaeriales</taxon>
        <taxon>Botryosphaeriaceae</taxon>
        <taxon>Diplodia</taxon>
    </lineage>
</organism>
<evidence type="ECO:0000313" key="12">
    <source>
        <dbReference type="Proteomes" id="UP000034182"/>
    </source>
</evidence>
<feature type="compositionally biased region" description="Acidic residues" evidence="8">
    <location>
        <begin position="594"/>
        <end position="615"/>
    </location>
</feature>
<feature type="compositionally biased region" description="Low complexity" evidence="8">
    <location>
        <begin position="448"/>
        <end position="476"/>
    </location>
</feature>
<dbReference type="SUPFAM" id="SSF50911">
    <property type="entry name" value="Mannose 6-phosphate receptor domain"/>
    <property type="match status" value="1"/>
</dbReference>
<feature type="compositionally biased region" description="Basic and acidic residues" evidence="8">
    <location>
        <begin position="82"/>
        <end position="100"/>
    </location>
</feature>
<evidence type="ECO:0000259" key="10">
    <source>
        <dbReference type="PROSITE" id="PS51914"/>
    </source>
</evidence>
<evidence type="ECO:0000256" key="4">
    <source>
        <dbReference type="ARBA" id="ARBA00022734"/>
    </source>
</evidence>
<evidence type="ECO:0000256" key="3">
    <source>
        <dbReference type="ARBA" id="ARBA00022729"/>
    </source>
</evidence>
<comment type="subcellular location">
    <subcellularLocation>
        <location evidence="1 7">Endoplasmic reticulum membrane</location>
        <topology evidence="1 7">Peripheral membrane protein</topology>
        <orientation evidence="1 7">Lumenal side</orientation>
    </subcellularLocation>
</comment>
<keyword evidence="7" id="KW-0472">Membrane</keyword>
<evidence type="ECO:0000256" key="5">
    <source>
        <dbReference type="ARBA" id="ARBA00022824"/>
    </source>
</evidence>
<sequence length="659" mass="71068">MTKHFWALPAIVQLVLASQASFSVLDDLLAFPQYQIVFTDSAIAEDYARSLHAASPSKPQQPPPIADANDADADTAQATVELSHHQPRPDDDGSNADKHFRGSGGGDNAPPHADPFKDSTRNNDDSSPSDDELAAAYELMTLNAQPYLCRIPLVPATAPNNSTATDDSDDHNTAASRADEEAKELARASDRGWELLRGMQGNCIYFLSGWWSYSFCYNDGVRQFHQLPPSRGVPVYPPVEDPNVHSFTLGTFPKEGGRGANAGKDGGARGEGGVGEEVDDEGVPVEGGTGREREREREREETGVARLETKGETRYLVQKLTGGTTCDLTGKERKIEVQFHCHPNTPDRIGMIKEVATCSYLMVIYTPRLCNDVAFLPPQENRAHAISCAPIVSSGDVVPPSNTPHAGRRHKSNPNHVVQQQASTQTDIELPDALKKPATGEDNTDHAQQQQQQQQQQDQHQQEQQATTPPLPTIGGIPVGAQQLVGSPGRVIEKSAVAGGTGKTTLLGVVAHSDGAGRPPRTMDAHELKKLRIDDVGEVEKLKAQLARWAGRKAWRLELVETPRGREFRGIIEEDGGDDVGDEGGDGGGKEGEGEGEWEEWEGEGEWEWVDDDAEWDRWGAGGGEHGEDGNGGGGDDGGDDREAGGSGGGSEEVYREEL</sequence>
<proteinExistence type="inferred from homology"/>
<keyword evidence="3 9" id="KW-0732">Signal</keyword>
<evidence type="ECO:0000256" key="1">
    <source>
        <dbReference type="ARBA" id="ARBA00004367"/>
    </source>
</evidence>
<keyword evidence="5 7" id="KW-0256">Endoplasmic reticulum</keyword>
<dbReference type="InterPro" id="IPR044865">
    <property type="entry name" value="MRH_dom"/>
</dbReference>
<feature type="compositionally biased region" description="Basic and acidic residues" evidence="8">
    <location>
        <begin position="432"/>
        <end position="445"/>
    </location>
</feature>
<feature type="region of interest" description="Disordered" evidence="8">
    <location>
        <begin position="392"/>
        <end position="477"/>
    </location>
</feature>